<proteinExistence type="inferred from homology"/>
<feature type="zinc finger region" description="CR-type" evidence="5">
    <location>
        <begin position="175"/>
        <end position="249"/>
    </location>
</feature>
<protein>
    <submittedName>
        <fullName evidence="8">Heat shock protein DnaJ</fullName>
    </submittedName>
</protein>
<evidence type="ECO:0000256" key="2">
    <source>
        <dbReference type="ARBA" id="ARBA00022737"/>
    </source>
</evidence>
<comment type="caution">
    <text evidence="8">The sequence shown here is derived from an EMBL/GenBank/DDBJ whole genome shotgun (WGS) entry which is preliminary data.</text>
</comment>
<dbReference type="GO" id="GO:0042026">
    <property type="term" value="P:protein refolding"/>
    <property type="evidence" value="ECO:0007669"/>
    <property type="project" value="TreeGrafter"/>
</dbReference>
<sequence length="435" mass="47848">MNQDSRVTGRCDLYSCSRDVIGIDAKFLAIGVLLKKRSFHATGLCERDFYEVLGVPKDASRDDIKKAFHALAKKYHPDANKNNPAAKRKFQEIRDAYETLRDSEKRAQYDREHTRGAAQGDYTARRADGFTGSYQEHFSDTFQKIFSEIFEHEPENFATDIQVELLLSFSEAAKGCQKHLTFDARVLCDSCNGRGHPIDAKPKPCPTCRGIGRVTVPPFTSTCSTCKGLGRIITENCSACRGLGVVEGVKEVTVTVPAGVETGDTVRVPNAGNNGGRGVQPGTLYIKFKVAKDSLFQRDGADIYVDANISFAQAILGGKVDVPTLSGKMQVKIPKGAQPGQVVVFRGRGLPKQGGFLQDVGDQYVRFRVNLPTSLNERQRALLEEFAEEECKHGNSASEGGNWWKQIVDLVTGPNFVRDFGIFVLILLLLSKATS</sequence>
<dbReference type="InterPro" id="IPR018253">
    <property type="entry name" value="DnaJ_domain_CS"/>
</dbReference>
<evidence type="ECO:0000259" key="7">
    <source>
        <dbReference type="PROSITE" id="PS51188"/>
    </source>
</evidence>
<dbReference type="OMA" id="FHKQGHN"/>
<dbReference type="CDD" id="cd10747">
    <property type="entry name" value="DnaJ_C"/>
    <property type="match status" value="1"/>
</dbReference>
<organism evidence="8 9">
    <name type="scientific">Macleaya cordata</name>
    <name type="common">Five-seeded plume-poppy</name>
    <name type="synonym">Bocconia cordata</name>
    <dbReference type="NCBI Taxonomy" id="56857"/>
    <lineage>
        <taxon>Eukaryota</taxon>
        <taxon>Viridiplantae</taxon>
        <taxon>Streptophyta</taxon>
        <taxon>Embryophyta</taxon>
        <taxon>Tracheophyta</taxon>
        <taxon>Spermatophyta</taxon>
        <taxon>Magnoliopsida</taxon>
        <taxon>Ranunculales</taxon>
        <taxon>Papaveraceae</taxon>
        <taxon>Papaveroideae</taxon>
        <taxon>Macleaya</taxon>
    </lineage>
</organism>
<evidence type="ECO:0000256" key="5">
    <source>
        <dbReference type="PROSITE-ProRule" id="PRU00546"/>
    </source>
</evidence>
<dbReference type="PANTHER" id="PTHR43096">
    <property type="entry name" value="DNAJ HOMOLOG 1, MITOCHONDRIAL-RELATED"/>
    <property type="match status" value="1"/>
</dbReference>
<keyword evidence="8" id="KW-0346">Stress response</keyword>
<dbReference type="GO" id="GO:0005524">
    <property type="term" value="F:ATP binding"/>
    <property type="evidence" value="ECO:0007669"/>
    <property type="project" value="InterPro"/>
</dbReference>
<dbReference type="NCBIfam" id="NF008035">
    <property type="entry name" value="PRK10767.1"/>
    <property type="match status" value="1"/>
</dbReference>
<dbReference type="GO" id="GO:0009408">
    <property type="term" value="P:response to heat"/>
    <property type="evidence" value="ECO:0007669"/>
    <property type="project" value="InterPro"/>
</dbReference>
<dbReference type="CDD" id="cd06257">
    <property type="entry name" value="DnaJ"/>
    <property type="match status" value="1"/>
</dbReference>
<dbReference type="GO" id="GO:0031072">
    <property type="term" value="F:heat shock protein binding"/>
    <property type="evidence" value="ECO:0007669"/>
    <property type="project" value="InterPro"/>
</dbReference>
<evidence type="ECO:0000259" key="6">
    <source>
        <dbReference type="PROSITE" id="PS50076"/>
    </source>
</evidence>
<dbReference type="SUPFAM" id="SSF46565">
    <property type="entry name" value="Chaperone J-domain"/>
    <property type="match status" value="1"/>
</dbReference>
<dbReference type="PROSITE" id="PS50076">
    <property type="entry name" value="DNAJ_2"/>
    <property type="match status" value="1"/>
</dbReference>
<keyword evidence="1 5" id="KW-0479">Metal-binding</keyword>
<keyword evidence="4 5" id="KW-0862">Zinc</keyword>
<dbReference type="PANTHER" id="PTHR43096:SF36">
    <property type="entry name" value="CHAPERONE PROTEIN DNAJ 1, MITOCHONDRIAL"/>
    <property type="match status" value="1"/>
</dbReference>
<dbReference type="Pfam" id="PF00684">
    <property type="entry name" value="DnaJ_CXXCXGXG"/>
    <property type="match status" value="1"/>
</dbReference>
<dbReference type="PROSITE" id="PS00636">
    <property type="entry name" value="DNAJ_1"/>
    <property type="match status" value="1"/>
</dbReference>
<dbReference type="InterPro" id="IPR036410">
    <property type="entry name" value="HSP_DnaJ_Cys-rich_dom_sf"/>
</dbReference>
<dbReference type="SUPFAM" id="SSF57938">
    <property type="entry name" value="DnaJ/Hsp40 cysteine-rich domain"/>
    <property type="match status" value="1"/>
</dbReference>
<dbReference type="GO" id="GO:0051082">
    <property type="term" value="F:unfolded protein binding"/>
    <property type="evidence" value="ECO:0007669"/>
    <property type="project" value="InterPro"/>
</dbReference>
<dbReference type="GO" id="GO:0008270">
    <property type="term" value="F:zinc ion binding"/>
    <property type="evidence" value="ECO:0007669"/>
    <property type="project" value="UniProtKB-KW"/>
</dbReference>
<dbReference type="InParanoid" id="A0A200QXR5"/>
<dbReference type="PRINTS" id="PR00625">
    <property type="entry name" value="JDOMAIN"/>
</dbReference>
<evidence type="ECO:0000313" key="8">
    <source>
        <dbReference type="EMBL" id="OVA15267.1"/>
    </source>
</evidence>
<keyword evidence="2" id="KW-0677">Repeat</keyword>
<dbReference type="SMART" id="SM00271">
    <property type="entry name" value="DnaJ"/>
    <property type="match status" value="1"/>
</dbReference>
<dbReference type="PROSITE" id="PS51188">
    <property type="entry name" value="ZF_CR"/>
    <property type="match status" value="1"/>
</dbReference>
<dbReference type="FunCoup" id="A0A200QXR5">
    <property type="interactions" value="352"/>
</dbReference>
<feature type="domain" description="J" evidence="6">
    <location>
        <begin position="48"/>
        <end position="113"/>
    </location>
</feature>
<evidence type="ECO:0000256" key="3">
    <source>
        <dbReference type="ARBA" id="ARBA00022771"/>
    </source>
</evidence>
<feature type="domain" description="CR-type" evidence="7">
    <location>
        <begin position="175"/>
        <end position="249"/>
    </location>
</feature>
<dbReference type="STRING" id="56857.A0A200QXR5"/>
<keyword evidence="9" id="KW-1185">Reference proteome</keyword>
<dbReference type="HAMAP" id="MF_01152">
    <property type="entry name" value="DnaJ"/>
    <property type="match status" value="1"/>
</dbReference>
<dbReference type="Pfam" id="PF00226">
    <property type="entry name" value="DnaJ"/>
    <property type="match status" value="1"/>
</dbReference>
<dbReference type="InterPro" id="IPR008971">
    <property type="entry name" value="HSP40/DnaJ_pept-bd"/>
</dbReference>
<dbReference type="AlphaFoldDB" id="A0A200QXR5"/>
<dbReference type="CDD" id="cd10719">
    <property type="entry name" value="DnaJ_zf"/>
    <property type="match status" value="1"/>
</dbReference>
<name>A0A200QXR5_MACCD</name>
<dbReference type="EMBL" id="MVGT01000860">
    <property type="protein sequence ID" value="OVA15267.1"/>
    <property type="molecule type" value="Genomic_DNA"/>
</dbReference>
<dbReference type="Proteomes" id="UP000195402">
    <property type="component" value="Unassembled WGS sequence"/>
</dbReference>
<dbReference type="FunFam" id="2.60.260.20:FF:000005">
    <property type="entry name" value="Chaperone protein dnaJ 1, mitochondrial"/>
    <property type="match status" value="1"/>
</dbReference>
<dbReference type="InterPro" id="IPR001623">
    <property type="entry name" value="DnaJ_domain"/>
</dbReference>
<evidence type="ECO:0000256" key="1">
    <source>
        <dbReference type="ARBA" id="ARBA00022723"/>
    </source>
</evidence>
<dbReference type="Gene3D" id="1.10.287.110">
    <property type="entry name" value="DnaJ domain"/>
    <property type="match status" value="1"/>
</dbReference>
<dbReference type="SUPFAM" id="SSF49493">
    <property type="entry name" value="HSP40/DnaJ peptide-binding domain"/>
    <property type="match status" value="2"/>
</dbReference>
<reference evidence="8 9" key="1">
    <citation type="journal article" date="2017" name="Mol. Plant">
        <title>The Genome of Medicinal Plant Macleaya cordata Provides New Insights into Benzylisoquinoline Alkaloids Metabolism.</title>
        <authorList>
            <person name="Liu X."/>
            <person name="Liu Y."/>
            <person name="Huang P."/>
            <person name="Ma Y."/>
            <person name="Qing Z."/>
            <person name="Tang Q."/>
            <person name="Cao H."/>
            <person name="Cheng P."/>
            <person name="Zheng Y."/>
            <person name="Yuan Z."/>
            <person name="Zhou Y."/>
            <person name="Liu J."/>
            <person name="Tang Z."/>
            <person name="Zhuo Y."/>
            <person name="Zhang Y."/>
            <person name="Yu L."/>
            <person name="Huang J."/>
            <person name="Yang P."/>
            <person name="Peng Q."/>
            <person name="Zhang J."/>
            <person name="Jiang W."/>
            <person name="Zhang Z."/>
            <person name="Lin K."/>
            <person name="Ro D.K."/>
            <person name="Chen X."/>
            <person name="Xiong X."/>
            <person name="Shang Y."/>
            <person name="Huang S."/>
            <person name="Zeng J."/>
        </authorList>
    </citation>
    <scope>NUCLEOTIDE SEQUENCE [LARGE SCALE GENOMIC DNA]</scope>
    <source>
        <strain evidence="9">cv. BLH2017</strain>
        <tissue evidence="8">Root</tissue>
    </source>
</reference>
<evidence type="ECO:0000313" key="9">
    <source>
        <dbReference type="Proteomes" id="UP000195402"/>
    </source>
</evidence>
<keyword evidence="3 5" id="KW-0863">Zinc-finger</keyword>
<dbReference type="OrthoDB" id="10256793at2759"/>
<accession>A0A200QXR5</accession>
<dbReference type="InterPro" id="IPR036869">
    <property type="entry name" value="J_dom_sf"/>
</dbReference>
<dbReference type="Gene3D" id="6.20.20.10">
    <property type="match status" value="2"/>
</dbReference>
<dbReference type="InterPro" id="IPR002939">
    <property type="entry name" value="DnaJ_C"/>
</dbReference>
<dbReference type="InterPro" id="IPR012724">
    <property type="entry name" value="DnaJ"/>
</dbReference>
<gene>
    <name evidence="8" type="ORF">BVC80_5g58</name>
</gene>
<dbReference type="Pfam" id="PF01556">
    <property type="entry name" value="DnaJ_C"/>
    <property type="match status" value="1"/>
</dbReference>
<dbReference type="GO" id="GO:0005737">
    <property type="term" value="C:cytoplasm"/>
    <property type="evidence" value="ECO:0007669"/>
    <property type="project" value="TreeGrafter"/>
</dbReference>
<dbReference type="Gene3D" id="2.60.260.20">
    <property type="entry name" value="Urease metallochaperone UreE, N-terminal domain"/>
    <property type="match status" value="2"/>
</dbReference>
<dbReference type="InterPro" id="IPR001305">
    <property type="entry name" value="HSP_DnaJ_Cys-rich_dom"/>
</dbReference>
<evidence type="ECO:0000256" key="4">
    <source>
        <dbReference type="ARBA" id="ARBA00022833"/>
    </source>
</evidence>